<feature type="region of interest" description="Disordered" evidence="1">
    <location>
        <begin position="80"/>
        <end position="99"/>
    </location>
</feature>
<evidence type="ECO:0000256" key="2">
    <source>
        <dbReference type="SAM" id="SignalP"/>
    </source>
</evidence>
<keyword evidence="4" id="KW-1185">Reference proteome</keyword>
<dbReference type="EMBL" id="KZ084135">
    <property type="protein sequence ID" value="OSC98673.1"/>
    <property type="molecule type" value="Genomic_DNA"/>
</dbReference>
<sequence>MDGLLRGILVVVVVVVSTSSSLRPLGLQPVTVWAYATVFSNAIHDLATHLFPPPSPTSSSNSRNHYASLLLDRLLPPIPQSRIIPSPSPPICPSATSHP</sequence>
<dbReference type="Proteomes" id="UP000193067">
    <property type="component" value="Unassembled WGS sequence"/>
</dbReference>
<evidence type="ECO:0000313" key="3">
    <source>
        <dbReference type="EMBL" id="OSC98673.1"/>
    </source>
</evidence>
<dbReference type="AlphaFoldDB" id="A0A1Y2IDC4"/>
<reference evidence="3 4" key="1">
    <citation type="journal article" date="2015" name="Biotechnol. Biofuels">
        <title>Enhanced degradation of softwood versus hardwood by the white-rot fungus Pycnoporus coccineus.</title>
        <authorList>
            <person name="Couturier M."/>
            <person name="Navarro D."/>
            <person name="Chevret D."/>
            <person name="Henrissat B."/>
            <person name="Piumi F."/>
            <person name="Ruiz-Duenas F.J."/>
            <person name="Martinez A.T."/>
            <person name="Grigoriev I.V."/>
            <person name="Riley R."/>
            <person name="Lipzen A."/>
            <person name="Berrin J.G."/>
            <person name="Master E.R."/>
            <person name="Rosso M.N."/>
        </authorList>
    </citation>
    <scope>NUCLEOTIDE SEQUENCE [LARGE SCALE GENOMIC DNA]</scope>
    <source>
        <strain evidence="3 4">BRFM310</strain>
    </source>
</reference>
<evidence type="ECO:0000256" key="1">
    <source>
        <dbReference type="SAM" id="MobiDB-lite"/>
    </source>
</evidence>
<name>A0A1Y2IDC4_TRAC3</name>
<protein>
    <submittedName>
        <fullName evidence="3">Uncharacterized protein</fullName>
    </submittedName>
</protein>
<organism evidence="3 4">
    <name type="scientific">Trametes coccinea (strain BRFM310)</name>
    <name type="common">Pycnoporus coccineus</name>
    <dbReference type="NCBI Taxonomy" id="1353009"/>
    <lineage>
        <taxon>Eukaryota</taxon>
        <taxon>Fungi</taxon>
        <taxon>Dikarya</taxon>
        <taxon>Basidiomycota</taxon>
        <taxon>Agaricomycotina</taxon>
        <taxon>Agaricomycetes</taxon>
        <taxon>Polyporales</taxon>
        <taxon>Polyporaceae</taxon>
        <taxon>Trametes</taxon>
    </lineage>
</organism>
<feature type="signal peptide" evidence="2">
    <location>
        <begin position="1"/>
        <end position="20"/>
    </location>
</feature>
<keyword evidence="2" id="KW-0732">Signal</keyword>
<accession>A0A1Y2IDC4</accession>
<evidence type="ECO:0000313" key="4">
    <source>
        <dbReference type="Proteomes" id="UP000193067"/>
    </source>
</evidence>
<feature type="chain" id="PRO_5013118928" evidence="2">
    <location>
        <begin position="21"/>
        <end position="99"/>
    </location>
</feature>
<gene>
    <name evidence="3" type="ORF">PYCCODRAFT_962917</name>
</gene>
<proteinExistence type="predicted"/>